<keyword evidence="1" id="KW-0805">Transcription regulation</keyword>
<dbReference type="GO" id="GO:0003700">
    <property type="term" value="F:DNA-binding transcription factor activity"/>
    <property type="evidence" value="ECO:0007669"/>
    <property type="project" value="InterPro"/>
</dbReference>
<dbReference type="CDD" id="cd00090">
    <property type="entry name" value="HTH_ARSR"/>
    <property type="match status" value="1"/>
</dbReference>
<protein>
    <submittedName>
        <fullName evidence="5">DNA-binding transcriptional regulator, ArsR family</fullName>
    </submittedName>
</protein>
<evidence type="ECO:0000313" key="5">
    <source>
        <dbReference type="EMBL" id="SDX13748.1"/>
    </source>
</evidence>
<organism evidence="5 6">
    <name type="scientific">Amycolatopsis xylanica</name>
    <dbReference type="NCBI Taxonomy" id="589385"/>
    <lineage>
        <taxon>Bacteria</taxon>
        <taxon>Bacillati</taxon>
        <taxon>Actinomycetota</taxon>
        <taxon>Actinomycetes</taxon>
        <taxon>Pseudonocardiales</taxon>
        <taxon>Pseudonocardiaceae</taxon>
        <taxon>Amycolatopsis</taxon>
    </lineage>
</organism>
<dbReference type="RefSeq" id="WP_091288307.1">
    <property type="nucleotide sequence ID" value="NZ_FNON01000002.1"/>
</dbReference>
<dbReference type="Gene3D" id="1.10.10.10">
    <property type="entry name" value="Winged helix-like DNA-binding domain superfamily/Winged helix DNA-binding domain"/>
    <property type="match status" value="1"/>
</dbReference>
<dbReference type="PROSITE" id="PS50987">
    <property type="entry name" value="HTH_ARSR_2"/>
    <property type="match status" value="1"/>
</dbReference>
<evidence type="ECO:0000256" key="2">
    <source>
        <dbReference type="ARBA" id="ARBA00023125"/>
    </source>
</evidence>
<keyword evidence="2 5" id="KW-0238">DNA-binding</keyword>
<accession>A0A1H2Z9S6</accession>
<evidence type="ECO:0000313" key="6">
    <source>
        <dbReference type="Proteomes" id="UP000199515"/>
    </source>
</evidence>
<dbReference type="Pfam" id="PF12840">
    <property type="entry name" value="HTH_20"/>
    <property type="match status" value="1"/>
</dbReference>
<dbReference type="AlphaFoldDB" id="A0A1H2Z9S6"/>
<dbReference type="PRINTS" id="PR00778">
    <property type="entry name" value="HTHARSR"/>
</dbReference>
<dbReference type="InterPro" id="IPR001845">
    <property type="entry name" value="HTH_ArsR_DNA-bd_dom"/>
</dbReference>
<proteinExistence type="predicted"/>
<name>A0A1H2Z9S6_9PSEU</name>
<keyword evidence="3" id="KW-0804">Transcription</keyword>
<gene>
    <name evidence="5" type="ORF">SAMN05421504_102420</name>
</gene>
<dbReference type="EMBL" id="FNON01000002">
    <property type="protein sequence ID" value="SDX13748.1"/>
    <property type="molecule type" value="Genomic_DNA"/>
</dbReference>
<dbReference type="SMART" id="SM00418">
    <property type="entry name" value="HTH_ARSR"/>
    <property type="match status" value="1"/>
</dbReference>
<dbReference type="InterPro" id="IPR036388">
    <property type="entry name" value="WH-like_DNA-bd_sf"/>
</dbReference>
<dbReference type="InterPro" id="IPR011991">
    <property type="entry name" value="ArsR-like_HTH"/>
</dbReference>
<dbReference type="InterPro" id="IPR051081">
    <property type="entry name" value="HTH_MetalResp_TranReg"/>
</dbReference>
<dbReference type="PANTHER" id="PTHR33154">
    <property type="entry name" value="TRANSCRIPTIONAL REGULATOR, ARSR FAMILY"/>
    <property type="match status" value="1"/>
</dbReference>
<evidence type="ECO:0000256" key="1">
    <source>
        <dbReference type="ARBA" id="ARBA00023015"/>
    </source>
</evidence>
<dbReference type="GO" id="GO:0003677">
    <property type="term" value="F:DNA binding"/>
    <property type="evidence" value="ECO:0007669"/>
    <property type="project" value="UniProtKB-KW"/>
</dbReference>
<sequence length="103" mass="11535">MARTLPQPPREALEIVTLLQALADPVRLELVRALRDGDGPCPCGLEAYDVDISAPTLSHHWRVLREAGVTTTFTEGRKRWVELRTEDVHARFPGLLDAILTRP</sequence>
<reference evidence="5 6" key="1">
    <citation type="submission" date="2016-10" db="EMBL/GenBank/DDBJ databases">
        <authorList>
            <person name="de Groot N.N."/>
        </authorList>
    </citation>
    <scope>NUCLEOTIDE SEQUENCE [LARGE SCALE GENOMIC DNA]</scope>
    <source>
        <strain evidence="5 6">CPCC 202699</strain>
    </source>
</reference>
<evidence type="ECO:0000259" key="4">
    <source>
        <dbReference type="PROSITE" id="PS50987"/>
    </source>
</evidence>
<feature type="domain" description="HTH arsR-type" evidence="4">
    <location>
        <begin position="7"/>
        <end position="103"/>
    </location>
</feature>
<dbReference type="SUPFAM" id="SSF46785">
    <property type="entry name" value="Winged helix' DNA-binding domain"/>
    <property type="match status" value="1"/>
</dbReference>
<dbReference type="Proteomes" id="UP000199515">
    <property type="component" value="Unassembled WGS sequence"/>
</dbReference>
<dbReference type="OrthoDB" id="4471357at2"/>
<dbReference type="PANTHER" id="PTHR33154:SF12">
    <property type="entry name" value="TRANSCRIPTIONAL REGULATORY PROTEIN"/>
    <property type="match status" value="1"/>
</dbReference>
<keyword evidence="6" id="KW-1185">Reference proteome</keyword>
<evidence type="ECO:0000256" key="3">
    <source>
        <dbReference type="ARBA" id="ARBA00023163"/>
    </source>
</evidence>
<dbReference type="InterPro" id="IPR036390">
    <property type="entry name" value="WH_DNA-bd_sf"/>
</dbReference>